<evidence type="ECO:0000313" key="7">
    <source>
        <dbReference type="Proteomes" id="UP000472755"/>
    </source>
</evidence>
<sequence length="108" mass="11776">MAIITTLVGLGVLLVFTVLGCVLEVFLARRESIWPGLALPILAGLYAVVMALSYTAAPDTPWNQVLGGVLAVFLVSGIPAFLLLMVFFICRSGRRRKKQLEKMNVQDL</sequence>
<gene>
    <name evidence="2" type="ORF">ASJ35_09625</name>
    <name evidence="4" type="ORF">GMD52_01630</name>
    <name evidence="3" type="ORF">GMD59_02045</name>
</gene>
<dbReference type="Proteomes" id="UP000449193">
    <property type="component" value="Unassembled WGS sequence"/>
</dbReference>
<proteinExistence type="predicted"/>
<dbReference type="EMBL" id="WMZR01000002">
    <property type="protein sequence ID" value="MTS50243.1"/>
    <property type="molecule type" value="Genomic_DNA"/>
</dbReference>
<dbReference type="EMBL" id="WMZU01000002">
    <property type="protein sequence ID" value="MTS26064.1"/>
    <property type="molecule type" value="Genomic_DNA"/>
</dbReference>
<reference evidence="6 7" key="2">
    <citation type="journal article" date="2019" name="Nat. Med.">
        <title>A library of human gut bacterial isolates paired with longitudinal multiomics data enables mechanistic microbiome research.</title>
        <authorList>
            <person name="Poyet M."/>
            <person name="Groussin M."/>
            <person name="Gibbons S.M."/>
            <person name="Avila-Pacheco J."/>
            <person name="Jiang X."/>
            <person name="Kearney S.M."/>
            <person name="Perrotta A.R."/>
            <person name="Berdy B."/>
            <person name="Zhao S."/>
            <person name="Lieberman T.D."/>
            <person name="Swanson P.K."/>
            <person name="Smith M."/>
            <person name="Roesemann S."/>
            <person name="Alexander J.E."/>
            <person name="Rich S.A."/>
            <person name="Livny J."/>
            <person name="Vlamakis H."/>
            <person name="Clish C."/>
            <person name="Bullock K."/>
            <person name="Deik A."/>
            <person name="Scott J."/>
            <person name="Pierce K.A."/>
            <person name="Xavier R.J."/>
            <person name="Alm E.J."/>
        </authorList>
    </citation>
    <scope>NUCLEOTIDE SEQUENCE [LARGE SCALE GENOMIC DNA]</scope>
    <source>
        <strain evidence="3 7">BIOML-A4</strain>
        <strain evidence="4 6">BIOML-A7</strain>
    </source>
</reference>
<evidence type="ECO:0000313" key="6">
    <source>
        <dbReference type="Proteomes" id="UP000449193"/>
    </source>
</evidence>
<dbReference type="Proteomes" id="UP000053433">
    <property type="component" value="Unassembled WGS sequence"/>
</dbReference>
<protein>
    <submittedName>
        <fullName evidence="2">Uncharacterized protein</fullName>
    </submittedName>
</protein>
<dbReference type="GeneID" id="42857051"/>
<dbReference type="Proteomes" id="UP000472755">
    <property type="component" value="Unassembled WGS sequence"/>
</dbReference>
<keyword evidence="1" id="KW-0472">Membrane</keyword>
<feature type="transmembrane region" description="Helical" evidence="1">
    <location>
        <begin position="34"/>
        <end position="57"/>
    </location>
</feature>
<keyword evidence="1" id="KW-0812">Transmembrane</keyword>
<feature type="transmembrane region" description="Helical" evidence="1">
    <location>
        <begin position="69"/>
        <end position="90"/>
    </location>
</feature>
<evidence type="ECO:0000313" key="4">
    <source>
        <dbReference type="EMBL" id="MTS50243.1"/>
    </source>
</evidence>
<evidence type="ECO:0000313" key="2">
    <source>
        <dbReference type="EMBL" id="KUE76235.1"/>
    </source>
</evidence>
<keyword evidence="1" id="KW-1133">Transmembrane helix</keyword>
<dbReference type="AlphaFoldDB" id="A0A0W7TQY9"/>
<evidence type="ECO:0000256" key="1">
    <source>
        <dbReference type="SAM" id="Phobius"/>
    </source>
</evidence>
<dbReference type="EMBL" id="LMUA01000011">
    <property type="protein sequence ID" value="KUE76235.1"/>
    <property type="molecule type" value="Genomic_DNA"/>
</dbReference>
<dbReference type="RefSeq" id="WP_050005510.1">
    <property type="nucleotide sequence ID" value="NZ_CAQJQL010000007.1"/>
</dbReference>
<accession>A0A0W7TQY9</accession>
<evidence type="ECO:0000313" key="5">
    <source>
        <dbReference type="Proteomes" id="UP000053433"/>
    </source>
</evidence>
<feature type="transmembrane region" description="Helical" evidence="1">
    <location>
        <begin position="6"/>
        <end position="27"/>
    </location>
</feature>
<organism evidence="2 5">
    <name type="scientific">Ruthenibacterium lactatiformans</name>
    <dbReference type="NCBI Taxonomy" id="1550024"/>
    <lineage>
        <taxon>Bacteria</taxon>
        <taxon>Bacillati</taxon>
        <taxon>Bacillota</taxon>
        <taxon>Clostridia</taxon>
        <taxon>Eubacteriales</taxon>
        <taxon>Oscillospiraceae</taxon>
        <taxon>Ruthenibacterium</taxon>
    </lineage>
</organism>
<comment type="caution">
    <text evidence="2">The sequence shown here is derived from an EMBL/GenBank/DDBJ whole genome shotgun (WGS) entry which is preliminary data.</text>
</comment>
<name>A0A0W7TQY9_9FIRM</name>
<reference evidence="2 5" key="1">
    <citation type="submission" date="2015-10" db="EMBL/GenBank/DDBJ databases">
        <title>A novel member of the family Ruminococcaceae isolated from human faeces.</title>
        <authorList>
            <person name="Shkoporov A.N."/>
            <person name="Chaplin A.V."/>
            <person name="Motuzova O.V."/>
            <person name="Kafarskaia L.I."/>
            <person name="Efimov B.A."/>
        </authorList>
    </citation>
    <scope>NUCLEOTIDE SEQUENCE [LARGE SCALE GENOMIC DNA]</scope>
    <source>
        <strain evidence="2 5">668</strain>
    </source>
</reference>
<evidence type="ECO:0000313" key="3">
    <source>
        <dbReference type="EMBL" id="MTS26064.1"/>
    </source>
</evidence>